<dbReference type="PANTHER" id="PTHR15959">
    <property type="entry name" value="SYNTAXIN-18"/>
    <property type="match status" value="1"/>
</dbReference>
<evidence type="ECO:0000256" key="5">
    <source>
        <dbReference type="ARBA" id="ARBA00022927"/>
    </source>
</evidence>
<feature type="domain" description="T-SNARE coiled-coil homology" evidence="10">
    <location>
        <begin position="360"/>
        <end position="399"/>
    </location>
</feature>
<keyword evidence="6 9" id="KW-1133">Transmembrane helix</keyword>
<dbReference type="Proteomes" id="UP000245699">
    <property type="component" value="Unassembled WGS sequence"/>
</dbReference>
<evidence type="ECO:0000256" key="8">
    <source>
        <dbReference type="ARBA" id="ARBA00023136"/>
    </source>
</evidence>
<sequence length="403" mass="47069">MEFNNRTLEFFKIVSEKTQDITNHPLPLENYKGIRNRFKKNLEENNKPINEKKTHLDSTTKKNSLEEITKSAYGLNDQLVLVETFLRNIRPSYLHLNQYSSGVILKNVVDASLLEKFVGDRVPESKKLESVDLVNLFSKKKLNELERDQIDNFAKQTIRNLFKQIQELEKLSGIVVENLKQDENLSVAEQAKDIFKRAIKAFDPRTTNLKDTSNKNSSSYSHEGYLRSWEVLQLHYSGITWWLSKRLMNISKVQIKMEEQRLAQASLKSTQSKVIISNTTENSFQSDKNTHLIDNLPENERVQLMEENRALLNEFERTTDHVLQTQKTLLEISSIQSQMSMHLSKQLEQTEQLYNESYLAKSNIEQGNQSLYSAKKHMGDARRWTLMIILLLCFVLLFLDWFD</sequence>
<gene>
    <name evidence="11" type="ORF">BB559_001280</name>
</gene>
<dbReference type="GO" id="GO:0005783">
    <property type="term" value="C:endoplasmic reticulum"/>
    <property type="evidence" value="ECO:0007669"/>
    <property type="project" value="TreeGrafter"/>
</dbReference>
<feature type="transmembrane region" description="Helical" evidence="9">
    <location>
        <begin position="384"/>
        <end position="402"/>
    </location>
</feature>
<dbReference type="GO" id="GO:0015031">
    <property type="term" value="P:protein transport"/>
    <property type="evidence" value="ECO:0007669"/>
    <property type="project" value="UniProtKB-KW"/>
</dbReference>
<evidence type="ECO:0000256" key="2">
    <source>
        <dbReference type="ARBA" id="ARBA00009063"/>
    </source>
</evidence>
<dbReference type="AlphaFoldDB" id="A0A2T9Z2E2"/>
<evidence type="ECO:0000313" key="11">
    <source>
        <dbReference type="EMBL" id="PVU98760.1"/>
    </source>
</evidence>
<dbReference type="OrthoDB" id="342981at2759"/>
<dbReference type="Gene3D" id="1.20.5.110">
    <property type="match status" value="1"/>
</dbReference>
<dbReference type="STRING" id="61424.A0A2T9Z2E2"/>
<evidence type="ECO:0000313" key="12">
    <source>
        <dbReference type="Proteomes" id="UP000245699"/>
    </source>
</evidence>
<comment type="subcellular location">
    <subcellularLocation>
        <location evidence="1">Membrane</location>
        <topology evidence="1">Single-pass type IV membrane protein</topology>
    </subcellularLocation>
</comment>
<evidence type="ECO:0000256" key="1">
    <source>
        <dbReference type="ARBA" id="ARBA00004211"/>
    </source>
</evidence>
<protein>
    <recommendedName>
        <fullName evidence="10">t-SNARE coiled-coil homology domain-containing protein</fullName>
    </recommendedName>
</protein>
<evidence type="ECO:0000256" key="9">
    <source>
        <dbReference type="SAM" id="Phobius"/>
    </source>
</evidence>
<dbReference type="Pfam" id="PF05739">
    <property type="entry name" value="SNARE"/>
    <property type="match status" value="1"/>
</dbReference>
<dbReference type="InterPro" id="IPR000727">
    <property type="entry name" value="T_SNARE_dom"/>
</dbReference>
<accession>A0A2T9Z2E2</accession>
<organism evidence="11 12">
    <name type="scientific">Furculomyces boomerangus</name>
    <dbReference type="NCBI Taxonomy" id="61424"/>
    <lineage>
        <taxon>Eukaryota</taxon>
        <taxon>Fungi</taxon>
        <taxon>Fungi incertae sedis</taxon>
        <taxon>Zoopagomycota</taxon>
        <taxon>Kickxellomycotina</taxon>
        <taxon>Harpellomycetes</taxon>
        <taxon>Harpellales</taxon>
        <taxon>Harpellaceae</taxon>
        <taxon>Furculomyces</taxon>
    </lineage>
</organism>
<name>A0A2T9Z2E2_9FUNG</name>
<keyword evidence="8 9" id="KW-0472">Membrane</keyword>
<evidence type="ECO:0000256" key="7">
    <source>
        <dbReference type="ARBA" id="ARBA00023054"/>
    </source>
</evidence>
<comment type="caution">
    <text evidence="11">The sequence shown here is derived from an EMBL/GenBank/DDBJ whole genome shotgun (WGS) entry which is preliminary data.</text>
</comment>
<comment type="similarity">
    <text evidence="2">Belongs to the syntaxin family.</text>
</comment>
<dbReference type="EMBL" id="MBFT01000068">
    <property type="protein sequence ID" value="PVU98760.1"/>
    <property type="molecule type" value="Genomic_DNA"/>
</dbReference>
<keyword evidence="12" id="KW-1185">Reference proteome</keyword>
<keyword evidence="3" id="KW-0813">Transport</keyword>
<reference evidence="11 12" key="1">
    <citation type="journal article" date="2018" name="MBio">
        <title>Comparative Genomics Reveals the Core Gene Toolbox for the Fungus-Insect Symbiosis.</title>
        <authorList>
            <person name="Wang Y."/>
            <person name="Stata M."/>
            <person name="Wang W."/>
            <person name="Stajich J.E."/>
            <person name="White M.M."/>
            <person name="Moncalvo J.M."/>
        </authorList>
    </citation>
    <scope>NUCLEOTIDE SEQUENCE [LARGE SCALE GENOMIC DNA]</scope>
    <source>
        <strain evidence="11 12">AUS-77-4</strain>
    </source>
</reference>
<dbReference type="PANTHER" id="PTHR15959:SF0">
    <property type="entry name" value="SYNTAXIN-18"/>
    <property type="match status" value="1"/>
</dbReference>
<dbReference type="GO" id="GO:0006890">
    <property type="term" value="P:retrograde vesicle-mediated transport, Golgi to endoplasmic reticulum"/>
    <property type="evidence" value="ECO:0007669"/>
    <property type="project" value="TreeGrafter"/>
</dbReference>
<keyword evidence="7" id="KW-0175">Coiled coil</keyword>
<keyword evidence="4 9" id="KW-0812">Transmembrane</keyword>
<evidence type="ECO:0000259" key="10">
    <source>
        <dbReference type="Pfam" id="PF05739"/>
    </source>
</evidence>
<proteinExistence type="inferred from homology"/>
<evidence type="ECO:0000256" key="3">
    <source>
        <dbReference type="ARBA" id="ARBA00022448"/>
    </source>
</evidence>
<dbReference type="GO" id="GO:0031201">
    <property type="term" value="C:SNARE complex"/>
    <property type="evidence" value="ECO:0007669"/>
    <property type="project" value="TreeGrafter"/>
</dbReference>
<evidence type="ECO:0000256" key="4">
    <source>
        <dbReference type="ARBA" id="ARBA00022692"/>
    </source>
</evidence>
<keyword evidence="5" id="KW-0653">Protein transport</keyword>
<evidence type="ECO:0000256" key="6">
    <source>
        <dbReference type="ARBA" id="ARBA00022989"/>
    </source>
</evidence>